<dbReference type="Pfam" id="PF17836">
    <property type="entry name" value="PglD_N"/>
    <property type="match status" value="1"/>
</dbReference>
<reference evidence="4 5" key="1">
    <citation type="journal article" date="2015" name="Stand. Genomic Sci.">
        <title>Genomic Encyclopedia of Bacterial and Archaeal Type Strains, Phase III: the genomes of soil and plant-associated and newly described type strains.</title>
        <authorList>
            <person name="Whitman W.B."/>
            <person name="Woyke T."/>
            <person name="Klenk H.P."/>
            <person name="Zhou Y."/>
            <person name="Lilburn T.G."/>
            <person name="Beck B.J."/>
            <person name="De Vos P."/>
            <person name="Vandamme P."/>
            <person name="Eisen J.A."/>
            <person name="Garrity G."/>
            <person name="Hugenholtz P."/>
            <person name="Kyrpides N.C."/>
        </authorList>
    </citation>
    <scope>NUCLEOTIDE SEQUENCE [LARGE SCALE GENOMIC DNA]</scope>
    <source>
        <strain evidence="4 5">CV53</strain>
    </source>
</reference>
<dbReference type="InterPro" id="IPR050179">
    <property type="entry name" value="Trans_hexapeptide_repeat"/>
</dbReference>
<dbReference type="Gene3D" id="3.40.50.20">
    <property type="match status" value="1"/>
</dbReference>
<dbReference type="PANTHER" id="PTHR43300">
    <property type="entry name" value="ACETYLTRANSFERASE"/>
    <property type="match status" value="1"/>
</dbReference>
<evidence type="ECO:0000259" key="3">
    <source>
        <dbReference type="Pfam" id="PF17836"/>
    </source>
</evidence>
<keyword evidence="5" id="KW-1185">Reference proteome</keyword>
<feature type="binding site" evidence="2">
    <location>
        <position position="145"/>
    </location>
    <ligand>
        <name>acetyl-CoA</name>
        <dbReference type="ChEBI" id="CHEBI:57288"/>
    </ligand>
</feature>
<evidence type="ECO:0000313" key="4">
    <source>
        <dbReference type="EMBL" id="TCN22192.1"/>
    </source>
</evidence>
<name>A0A4R2B7Z1_9BACI</name>
<dbReference type="InterPro" id="IPR011004">
    <property type="entry name" value="Trimer_LpxA-like_sf"/>
</dbReference>
<comment type="caution">
    <text evidence="4">The sequence shown here is derived from an EMBL/GenBank/DDBJ whole genome shotgun (WGS) entry which is preliminary data.</text>
</comment>
<dbReference type="InterPro" id="IPR020019">
    <property type="entry name" value="AcTrfase_PglD-like"/>
</dbReference>
<dbReference type="PANTHER" id="PTHR43300:SF7">
    <property type="entry name" value="UDP-N-ACETYLBACILLOSAMINE N-ACETYLTRANSFERASE"/>
    <property type="match status" value="1"/>
</dbReference>
<feature type="binding site" evidence="2">
    <location>
        <position position="69"/>
    </location>
    <ligand>
        <name>substrate</name>
    </ligand>
</feature>
<dbReference type="CDD" id="cd03360">
    <property type="entry name" value="LbH_AT_putative"/>
    <property type="match status" value="1"/>
</dbReference>
<dbReference type="RefSeq" id="WP_132009849.1">
    <property type="nucleotide sequence ID" value="NZ_JABUHM010000013.1"/>
</dbReference>
<accession>A0A4R2B7Z1</accession>
<dbReference type="SUPFAM" id="SSF51161">
    <property type="entry name" value="Trimeric LpxA-like enzymes"/>
    <property type="match status" value="1"/>
</dbReference>
<dbReference type="InterPro" id="IPR041561">
    <property type="entry name" value="PglD_N"/>
</dbReference>
<sequence length="212" mass="22702">MKIALIGIGGHSKVIQEMISEQAGWEIIGYFDDQYEQEFFKDECYFGPIQTSLKMHEYFCDVKYLVAIGNNRTRKSIVEKLNLPADSYATLVHKSSIISKRAIIGHGTVVMPGAVVNTDSQIGQHSIINTNAVIEHDNMLGSYVHISPNATLTGNVKAGDGVQVGAGAAVIPSKSIGEWAIIGAGGVVIEDIPSYSLAVGVPAKSLRNTGEV</sequence>
<dbReference type="AlphaFoldDB" id="A0A4R2B7Z1"/>
<dbReference type="Gene3D" id="2.160.10.10">
    <property type="entry name" value="Hexapeptide repeat proteins"/>
    <property type="match status" value="1"/>
</dbReference>
<feature type="site" description="Increases basicity of active site His" evidence="1">
    <location>
        <position position="137"/>
    </location>
</feature>
<proteinExistence type="predicted"/>
<evidence type="ECO:0000313" key="5">
    <source>
        <dbReference type="Proteomes" id="UP000295689"/>
    </source>
</evidence>
<organism evidence="4 5">
    <name type="scientific">Mesobacillus foraminis</name>
    <dbReference type="NCBI Taxonomy" id="279826"/>
    <lineage>
        <taxon>Bacteria</taxon>
        <taxon>Bacillati</taxon>
        <taxon>Bacillota</taxon>
        <taxon>Bacilli</taxon>
        <taxon>Bacillales</taxon>
        <taxon>Bacillaceae</taxon>
        <taxon>Mesobacillus</taxon>
    </lineage>
</organism>
<protein>
    <submittedName>
        <fullName evidence="4">Acetyltransferase EpsM</fullName>
    </submittedName>
</protein>
<gene>
    <name evidence="4" type="ORF">EV146_11129</name>
</gene>
<keyword evidence="4" id="KW-0808">Transferase</keyword>
<dbReference type="EMBL" id="SLVV01000011">
    <property type="protein sequence ID" value="TCN22192.1"/>
    <property type="molecule type" value="Genomic_DNA"/>
</dbReference>
<evidence type="ECO:0000256" key="2">
    <source>
        <dbReference type="PIRSR" id="PIRSR620019-2"/>
    </source>
</evidence>
<feature type="domain" description="PglD N-terminal" evidence="3">
    <location>
        <begin position="2"/>
        <end position="81"/>
    </location>
</feature>
<dbReference type="Proteomes" id="UP000295689">
    <property type="component" value="Unassembled WGS sequence"/>
</dbReference>
<evidence type="ECO:0000256" key="1">
    <source>
        <dbReference type="PIRSR" id="PIRSR620019-1"/>
    </source>
</evidence>
<feature type="active site" description="Proton acceptor" evidence="1">
    <location>
        <position position="136"/>
    </location>
</feature>
<dbReference type="GO" id="GO:0016740">
    <property type="term" value="F:transferase activity"/>
    <property type="evidence" value="ECO:0007669"/>
    <property type="project" value="UniProtKB-KW"/>
</dbReference>
<dbReference type="NCBIfam" id="TIGR03570">
    <property type="entry name" value="NeuD_NnaD"/>
    <property type="match status" value="1"/>
</dbReference>